<dbReference type="EnsemblPlants" id="OB02G31340.1">
    <property type="protein sequence ID" value="OB02G31340.1"/>
    <property type="gene ID" value="OB02G31340"/>
</dbReference>
<dbReference type="AlphaFoldDB" id="J3LER7"/>
<reference evidence="2" key="1">
    <citation type="submission" date="2013-04" db="UniProtKB">
        <authorList>
            <consortium name="EnsemblPlants"/>
        </authorList>
    </citation>
    <scope>IDENTIFICATION</scope>
</reference>
<dbReference type="OMA" id="YNANNPG"/>
<proteinExistence type="predicted"/>
<organism evidence="2">
    <name type="scientific">Oryza brachyantha</name>
    <name type="common">malo sina</name>
    <dbReference type="NCBI Taxonomy" id="4533"/>
    <lineage>
        <taxon>Eukaryota</taxon>
        <taxon>Viridiplantae</taxon>
        <taxon>Streptophyta</taxon>
        <taxon>Embryophyta</taxon>
        <taxon>Tracheophyta</taxon>
        <taxon>Spermatophyta</taxon>
        <taxon>Magnoliopsida</taxon>
        <taxon>Liliopsida</taxon>
        <taxon>Poales</taxon>
        <taxon>Poaceae</taxon>
        <taxon>BOP clade</taxon>
        <taxon>Oryzoideae</taxon>
        <taxon>Oryzeae</taxon>
        <taxon>Oryzinae</taxon>
        <taxon>Oryza</taxon>
    </lineage>
</organism>
<dbReference type="PANTHER" id="PTHR34710">
    <property type="entry name" value="OS03G0834100 PROTEIN"/>
    <property type="match status" value="1"/>
</dbReference>
<evidence type="ECO:0000313" key="2">
    <source>
        <dbReference type="EnsemblPlants" id="OB02G31340.1"/>
    </source>
</evidence>
<accession>J3LER7</accession>
<dbReference type="Gramene" id="OB02G31340.1">
    <property type="protein sequence ID" value="OB02G31340.1"/>
    <property type="gene ID" value="OB02G31340"/>
</dbReference>
<dbReference type="Proteomes" id="UP000006038">
    <property type="component" value="Unassembled WGS sequence"/>
</dbReference>
<feature type="region of interest" description="Disordered" evidence="1">
    <location>
        <begin position="83"/>
        <end position="131"/>
    </location>
</feature>
<keyword evidence="3" id="KW-1185">Reference proteome</keyword>
<evidence type="ECO:0000313" key="3">
    <source>
        <dbReference type="Proteomes" id="UP000006038"/>
    </source>
</evidence>
<feature type="region of interest" description="Disordered" evidence="1">
    <location>
        <begin position="1"/>
        <end position="27"/>
    </location>
</feature>
<protein>
    <submittedName>
        <fullName evidence="2">Uncharacterized protein</fullName>
    </submittedName>
</protein>
<evidence type="ECO:0000256" key="1">
    <source>
        <dbReference type="SAM" id="MobiDB-lite"/>
    </source>
</evidence>
<name>J3LER7_ORYBR</name>
<dbReference type="PANTHER" id="PTHR34710:SF17">
    <property type="entry name" value="FLZ-TYPE DOMAIN-CONTAINING PROTEIN"/>
    <property type="match status" value="1"/>
</dbReference>
<dbReference type="eggNOG" id="ENOG502R5DM">
    <property type="taxonomic scope" value="Eukaryota"/>
</dbReference>
<sequence length="266" mass="30186">MASKHCNASTSMQRESSVNACTDQLPRQTERSSIVDYVNRALRHHNAHNPGAEFEPVKALVYASVGFRRARWVHVGFLARKRSTENTRARPVKPPENAAGAAAAGDDPDLRRGRERRRRSGMRDEAPEPPDSQFFAELRFDDYDSAAVVACTIIDKSTPRGFKTKCGFCPESFGILHPGDGKFACGKRSQRNEFFLLRNRLLLPYTWPKKESEEEEPCPGPDRRNLGWIPTPLTFSENSHQGFSCLLLVSYCLDRVWHVHDVNWSR</sequence>
<dbReference type="STRING" id="4533.J3LER7"/>
<dbReference type="HOGENOM" id="CLU_091507_0_0_1"/>